<dbReference type="InterPro" id="IPR018044">
    <property type="entry name" value="Peptidase_S11"/>
</dbReference>
<evidence type="ECO:0000256" key="9">
    <source>
        <dbReference type="RuleBase" id="RU004016"/>
    </source>
</evidence>
<dbReference type="PANTHER" id="PTHR21581">
    <property type="entry name" value="D-ALANYL-D-ALANINE CARBOXYPEPTIDASE"/>
    <property type="match status" value="1"/>
</dbReference>
<evidence type="ECO:0000256" key="6">
    <source>
        <dbReference type="ARBA" id="ARBA00023316"/>
    </source>
</evidence>
<dbReference type="Gene3D" id="3.40.710.10">
    <property type="entry name" value="DD-peptidase/beta-lactamase superfamily"/>
    <property type="match status" value="1"/>
</dbReference>
<keyword evidence="3" id="KW-0378">Hydrolase</keyword>
<dbReference type="InterPro" id="IPR007730">
    <property type="entry name" value="SPOR-like_dom"/>
</dbReference>
<evidence type="ECO:0000256" key="8">
    <source>
        <dbReference type="PIRSR" id="PIRSR618044-2"/>
    </source>
</evidence>
<dbReference type="PROSITE" id="PS51724">
    <property type="entry name" value="SPOR"/>
    <property type="match status" value="1"/>
</dbReference>
<dbReference type="GO" id="GO:0009252">
    <property type="term" value="P:peptidoglycan biosynthetic process"/>
    <property type="evidence" value="ECO:0007669"/>
    <property type="project" value="UniProtKB-KW"/>
</dbReference>
<dbReference type="SUPFAM" id="SSF110997">
    <property type="entry name" value="Sporulation related repeat"/>
    <property type="match status" value="1"/>
</dbReference>
<feature type="domain" description="SPOR" evidence="10">
    <location>
        <begin position="461"/>
        <end position="544"/>
    </location>
</feature>
<dbReference type="SUPFAM" id="SSF56601">
    <property type="entry name" value="beta-lactamase/transpeptidase-like"/>
    <property type="match status" value="1"/>
</dbReference>
<proteinExistence type="inferred from homology"/>
<dbReference type="Pfam" id="PF05036">
    <property type="entry name" value="SPOR"/>
    <property type="match status" value="1"/>
</dbReference>
<dbReference type="KEGG" id="yti:FNA67_13050"/>
<evidence type="ECO:0000256" key="3">
    <source>
        <dbReference type="ARBA" id="ARBA00022801"/>
    </source>
</evidence>
<dbReference type="GO" id="GO:0042834">
    <property type="term" value="F:peptidoglycan binding"/>
    <property type="evidence" value="ECO:0007669"/>
    <property type="project" value="InterPro"/>
</dbReference>
<dbReference type="GO" id="GO:0071555">
    <property type="term" value="P:cell wall organization"/>
    <property type="evidence" value="ECO:0007669"/>
    <property type="project" value="UniProtKB-KW"/>
</dbReference>
<evidence type="ECO:0000256" key="7">
    <source>
        <dbReference type="PIRSR" id="PIRSR618044-1"/>
    </source>
</evidence>
<dbReference type="PANTHER" id="PTHR21581:SF6">
    <property type="entry name" value="TRAFFICKING PROTEIN PARTICLE COMPLEX SUBUNIT 12"/>
    <property type="match status" value="1"/>
</dbReference>
<dbReference type="Gene3D" id="3.30.70.1070">
    <property type="entry name" value="Sporulation related repeat"/>
    <property type="match status" value="1"/>
</dbReference>
<evidence type="ECO:0000259" key="10">
    <source>
        <dbReference type="PROSITE" id="PS51724"/>
    </source>
</evidence>
<dbReference type="OrthoDB" id="9795979at2"/>
<dbReference type="GO" id="GO:0009002">
    <property type="term" value="F:serine-type D-Ala-D-Ala carboxypeptidase activity"/>
    <property type="evidence" value="ECO:0007669"/>
    <property type="project" value="InterPro"/>
</dbReference>
<keyword evidence="4" id="KW-0133">Cell shape</keyword>
<reference evidence="11 12" key="1">
    <citation type="journal article" date="2015" name="Int. J. Syst. Evol. Microbiol.">
        <title>Youhaiella tibetensis gen. nov., sp. nov., isolated from subsurface sediment.</title>
        <authorList>
            <person name="Wang Y.X."/>
            <person name="Huang F.Q."/>
            <person name="Nogi Y."/>
            <person name="Pang S.J."/>
            <person name="Wang P.K."/>
            <person name="Lv J."/>
        </authorList>
    </citation>
    <scope>NUCLEOTIDE SEQUENCE [LARGE SCALE GENOMIC DNA]</scope>
    <source>
        <strain evidence="12">fig4</strain>
    </source>
</reference>
<dbReference type="EMBL" id="CP041690">
    <property type="protein sequence ID" value="QEE21047.1"/>
    <property type="molecule type" value="Genomic_DNA"/>
</dbReference>
<keyword evidence="6" id="KW-0961">Cell wall biogenesis/degradation</keyword>
<dbReference type="Proteomes" id="UP000321062">
    <property type="component" value="Chromosome"/>
</dbReference>
<dbReference type="InterPro" id="IPR001967">
    <property type="entry name" value="Peptidase_S11_N"/>
</dbReference>
<dbReference type="AlphaFoldDB" id="A0A5B9DPB7"/>
<dbReference type="InterPro" id="IPR036680">
    <property type="entry name" value="SPOR-like_sf"/>
</dbReference>
<accession>A0A5B9DPB7</accession>
<feature type="active site" description="Proton acceptor" evidence="7">
    <location>
        <position position="67"/>
    </location>
</feature>
<evidence type="ECO:0000256" key="5">
    <source>
        <dbReference type="ARBA" id="ARBA00022984"/>
    </source>
</evidence>
<dbReference type="PRINTS" id="PR00725">
    <property type="entry name" value="DADACBPTASE1"/>
</dbReference>
<evidence type="ECO:0000256" key="4">
    <source>
        <dbReference type="ARBA" id="ARBA00022960"/>
    </source>
</evidence>
<dbReference type="GO" id="GO:0006508">
    <property type="term" value="P:proteolysis"/>
    <property type="evidence" value="ECO:0007669"/>
    <property type="project" value="InterPro"/>
</dbReference>
<organism evidence="11 12">
    <name type="scientific">Paradevosia tibetensis</name>
    <dbReference type="NCBI Taxonomy" id="1447062"/>
    <lineage>
        <taxon>Bacteria</taxon>
        <taxon>Pseudomonadati</taxon>
        <taxon>Pseudomonadota</taxon>
        <taxon>Alphaproteobacteria</taxon>
        <taxon>Hyphomicrobiales</taxon>
        <taxon>Devosiaceae</taxon>
        <taxon>Paradevosia</taxon>
    </lineage>
</organism>
<dbReference type="Pfam" id="PF00768">
    <property type="entry name" value="Peptidase_S11"/>
    <property type="match status" value="1"/>
</dbReference>
<keyword evidence="5" id="KW-0573">Peptidoglycan synthesis</keyword>
<dbReference type="GO" id="GO:0008360">
    <property type="term" value="P:regulation of cell shape"/>
    <property type="evidence" value="ECO:0007669"/>
    <property type="project" value="UniProtKB-KW"/>
</dbReference>
<evidence type="ECO:0000313" key="11">
    <source>
        <dbReference type="EMBL" id="QEE21047.1"/>
    </source>
</evidence>
<keyword evidence="12" id="KW-1185">Reference proteome</keyword>
<protein>
    <recommendedName>
        <fullName evidence="10">SPOR domain-containing protein</fullName>
    </recommendedName>
</protein>
<evidence type="ECO:0000256" key="2">
    <source>
        <dbReference type="ARBA" id="ARBA00022729"/>
    </source>
</evidence>
<feature type="active site" evidence="7">
    <location>
        <position position="124"/>
    </location>
</feature>
<gene>
    <name evidence="11" type="ORF">FNA67_13050</name>
</gene>
<sequence>MSRGPIARLVLAIVVALATMFPTIVEAEAAAQKNYRIYAGIVVDGKTGKVLYEEAADATRYPASVTKVMTLYILFQELTAGNIKLSTKMTVSSYAASAVPTKLGLKAGSTITVEDAIKAIVTLSANDMARVIAEHISGSESKFAQRMTATARALGMSRTQYVNASGLPDGRQTTTVRDQARLAVAIYQHFPKYYEYFQTKSFSYGKRVYGNHNRLLGASGIDGIKTGYINNSGYNLMTASRKDNHHLIVIGFGFNTSRARDAKVYELVQKYLPKSRSGGYLQTAMIPAPGIRGGYVGGSAPDIQVAASEEPVFVTPAALPSFRTAVAALPAAPAAVPAVQPAPAPEVQVASVRAPVPQDMPADLTLQPAVQAANLMGAPSAVQPANPPVDVIGAWISETFSLGAPPAPLGQTQASEPLVPPVGVGQQGQPIDLMTSGSVSNGKPVQVASADANDVVAPAAPLSVKKWIVQVGATPSQDGANDLINDAAARISTLADFRASVEPFEKNGQTFYRARFVGFGDRDGATQMCNQLKAAKMSCLAMQS</sequence>
<evidence type="ECO:0000256" key="1">
    <source>
        <dbReference type="ARBA" id="ARBA00007164"/>
    </source>
</evidence>
<dbReference type="RefSeq" id="WP_049705583.1">
    <property type="nucleotide sequence ID" value="NZ_BMFM01000001.1"/>
</dbReference>
<name>A0A5B9DPB7_9HYPH</name>
<keyword evidence="2" id="KW-0732">Signal</keyword>
<comment type="similarity">
    <text evidence="1 9">Belongs to the peptidase S11 family.</text>
</comment>
<evidence type="ECO:0000313" key="12">
    <source>
        <dbReference type="Proteomes" id="UP000321062"/>
    </source>
</evidence>
<feature type="binding site" evidence="8">
    <location>
        <position position="225"/>
    </location>
    <ligand>
        <name>substrate</name>
    </ligand>
</feature>
<feature type="active site" description="Acyl-ester intermediate" evidence="7">
    <location>
        <position position="64"/>
    </location>
</feature>
<dbReference type="InterPro" id="IPR012338">
    <property type="entry name" value="Beta-lactam/transpept-like"/>
</dbReference>